<evidence type="ECO:0000313" key="2">
    <source>
        <dbReference type="EMBL" id="KAH7243545.1"/>
    </source>
</evidence>
<feature type="compositionally biased region" description="Basic and acidic residues" evidence="1">
    <location>
        <begin position="201"/>
        <end position="216"/>
    </location>
</feature>
<protein>
    <submittedName>
        <fullName evidence="2">Uncharacterized protein</fullName>
    </submittedName>
</protein>
<evidence type="ECO:0000256" key="1">
    <source>
        <dbReference type="SAM" id="MobiDB-lite"/>
    </source>
</evidence>
<feature type="compositionally biased region" description="Polar residues" evidence="1">
    <location>
        <begin position="37"/>
        <end position="53"/>
    </location>
</feature>
<gene>
    <name evidence="2" type="ORF">BKA55DRAFT_541797</name>
</gene>
<reference evidence="2" key="1">
    <citation type="journal article" date="2021" name="Nat. Commun.">
        <title>Genetic determinants of endophytism in the Arabidopsis root mycobiome.</title>
        <authorList>
            <person name="Mesny F."/>
            <person name="Miyauchi S."/>
            <person name="Thiergart T."/>
            <person name="Pickel B."/>
            <person name="Atanasova L."/>
            <person name="Karlsson M."/>
            <person name="Huettel B."/>
            <person name="Barry K.W."/>
            <person name="Haridas S."/>
            <person name="Chen C."/>
            <person name="Bauer D."/>
            <person name="Andreopoulos W."/>
            <person name="Pangilinan J."/>
            <person name="LaButti K."/>
            <person name="Riley R."/>
            <person name="Lipzen A."/>
            <person name="Clum A."/>
            <person name="Drula E."/>
            <person name="Henrissat B."/>
            <person name="Kohler A."/>
            <person name="Grigoriev I.V."/>
            <person name="Martin F.M."/>
            <person name="Hacquard S."/>
        </authorList>
    </citation>
    <scope>NUCLEOTIDE SEQUENCE</scope>
    <source>
        <strain evidence="2">MPI-CAGE-AT-0023</strain>
    </source>
</reference>
<dbReference type="EMBL" id="JAGMUX010000012">
    <property type="protein sequence ID" value="KAH7243545.1"/>
    <property type="molecule type" value="Genomic_DNA"/>
</dbReference>
<accession>A0A9P9GRT3</accession>
<keyword evidence="3" id="KW-1185">Reference proteome</keyword>
<evidence type="ECO:0000313" key="3">
    <source>
        <dbReference type="Proteomes" id="UP000720189"/>
    </source>
</evidence>
<feature type="region of interest" description="Disordered" evidence="1">
    <location>
        <begin position="95"/>
        <end position="241"/>
    </location>
</feature>
<organism evidence="2 3">
    <name type="scientific">Fusarium redolens</name>
    <dbReference type="NCBI Taxonomy" id="48865"/>
    <lineage>
        <taxon>Eukaryota</taxon>
        <taxon>Fungi</taxon>
        <taxon>Dikarya</taxon>
        <taxon>Ascomycota</taxon>
        <taxon>Pezizomycotina</taxon>
        <taxon>Sordariomycetes</taxon>
        <taxon>Hypocreomycetidae</taxon>
        <taxon>Hypocreales</taxon>
        <taxon>Nectriaceae</taxon>
        <taxon>Fusarium</taxon>
        <taxon>Fusarium redolens species complex</taxon>
    </lineage>
</organism>
<dbReference type="AlphaFoldDB" id="A0A9P9GRT3"/>
<feature type="compositionally biased region" description="Basic and acidic residues" evidence="1">
    <location>
        <begin position="228"/>
        <end position="241"/>
    </location>
</feature>
<feature type="region of interest" description="Disordered" evidence="1">
    <location>
        <begin position="28"/>
        <end position="57"/>
    </location>
</feature>
<name>A0A9P9GRT3_FUSRE</name>
<sequence length="241" mass="25715">MPDFRPLFFIAKVLTCCCCCRRGKPENARSNHPYDNGHNQRSGGSSENVSDYSEYSIPPAYPGGPLNLIHPDEFEHPDELDEVHGRDDFGLDLHKSRSLVPLPPTPRPSSPVASEPGTAGSAATKTISDKPVAVKSVIAEPIADEPGTPKPASVESITDEPAATKSVATEPGHEPKPVEAGPTKTEADRPSFVNVDLAEAGPRKSDIEARKVKDGTTEASSDAVGPTENKDEDKDKDKVSK</sequence>
<dbReference type="Proteomes" id="UP000720189">
    <property type="component" value="Unassembled WGS sequence"/>
</dbReference>
<dbReference type="GeneID" id="70220374"/>
<proteinExistence type="predicted"/>
<dbReference type="OrthoDB" id="5070447at2759"/>
<dbReference type="RefSeq" id="XP_046047038.1">
    <property type="nucleotide sequence ID" value="XM_046190420.1"/>
</dbReference>
<comment type="caution">
    <text evidence="2">The sequence shown here is derived from an EMBL/GenBank/DDBJ whole genome shotgun (WGS) entry which is preliminary data.</text>
</comment>